<keyword evidence="3" id="KW-1185">Reference proteome</keyword>
<gene>
    <name evidence="2" type="ORF">QIS99_19145</name>
</gene>
<evidence type="ECO:0000313" key="3">
    <source>
        <dbReference type="Proteomes" id="UP001224661"/>
    </source>
</evidence>
<organism evidence="2 3">
    <name type="scientific">Streptomyces solicavernae</name>
    <dbReference type="NCBI Taxonomy" id="3043614"/>
    <lineage>
        <taxon>Bacteria</taxon>
        <taxon>Bacillati</taxon>
        <taxon>Actinomycetota</taxon>
        <taxon>Actinomycetes</taxon>
        <taxon>Kitasatosporales</taxon>
        <taxon>Streptomycetaceae</taxon>
        <taxon>Streptomyces</taxon>
    </lineage>
</organism>
<evidence type="ECO:0000256" key="1">
    <source>
        <dbReference type="SAM" id="MobiDB-lite"/>
    </source>
</evidence>
<dbReference type="EMBL" id="JASCIR010000016">
    <property type="protein sequence ID" value="MDI3388303.1"/>
    <property type="molecule type" value="Genomic_DNA"/>
</dbReference>
<protein>
    <submittedName>
        <fullName evidence="2">Uncharacterized protein</fullName>
    </submittedName>
</protein>
<accession>A0ABT6RV40</accession>
<sequence>MQYRAYDRVLGSPYANDGSTVTPAPGRPDAPTVSLIDPVVCTHRGIGRDADG</sequence>
<dbReference type="RefSeq" id="WP_282514763.1">
    <property type="nucleotide sequence ID" value="NZ_JASCIR010000016.1"/>
</dbReference>
<dbReference type="Proteomes" id="UP001224661">
    <property type="component" value="Unassembled WGS sequence"/>
</dbReference>
<comment type="caution">
    <text evidence="2">The sequence shown here is derived from an EMBL/GenBank/DDBJ whole genome shotgun (WGS) entry which is preliminary data.</text>
</comment>
<evidence type="ECO:0000313" key="2">
    <source>
        <dbReference type="EMBL" id="MDI3388303.1"/>
    </source>
</evidence>
<reference evidence="2 3" key="1">
    <citation type="submission" date="2023-05" db="EMBL/GenBank/DDBJ databases">
        <title>Draft genome sequence of Streptomyces sp. B-S-A8 isolated from a cave soil in Thailand.</title>
        <authorList>
            <person name="Chamroensaksri N."/>
            <person name="Muangham S."/>
        </authorList>
    </citation>
    <scope>NUCLEOTIDE SEQUENCE [LARGE SCALE GENOMIC DNA]</scope>
    <source>
        <strain evidence="2 3">B-S-A8</strain>
    </source>
</reference>
<feature type="region of interest" description="Disordered" evidence="1">
    <location>
        <begin position="12"/>
        <end position="34"/>
    </location>
</feature>
<proteinExistence type="predicted"/>
<name>A0ABT6RV40_9ACTN</name>